<evidence type="ECO:0000313" key="3">
    <source>
        <dbReference type="Proteomes" id="UP000193920"/>
    </source>
</evidence>
<evidence type="ECO:0000313" key="2">
    <source>
        <dbReference type="EMBL" id="ORY85922.1"/>
    </source>
</evidence>
<sequence length="210" mass="23764">MYFTLSISQITLPFYESYRVSKKINNLEITKKGLLKVFENDILYKEFFEFAVKKRSVEYAVTDDLFTKYFNEESELELNLPAKIVKKVSNQLYDYNINYNRYIVNGTEGSEIDITKINCEGIFDEVHEEALDSLFLNVYSIYAKDKKKSYGFDINNNNNNKVSRSTNASLSLLSPTSPARSSLSSPASATTPASLVFSSTPSSPSPLLNS</sequence>
<name>A0A1Y2FPJ3_9FUNG</name>
<keyword evidence="3" id="KW-1185">Reference proteome</keyword>
<proteinExistence type="predicted"/>
<dbReference type="Proteomes" id="UP000193920">
    <property type="component" value="Unassembled WGS sequence"/>
</dbReference>
<evidence type="ECO:0008006" key="4">
    <source>
        <dbReference type="Google" id="ProtNLM"/>
    </source>
</evidence>
<comment type="caution">
    <text evidence="2">The sequence shown here is derived from an EMBL/GenBank/DDBJ whole genome shotgun (WGS) entry which is preliminary data.</text>
</comment>
<accession>A0A1Y2FPJ3</accession>
<evidence type="ECO:0000256" key="1">
    <source>
        <dbReference type="SAM" id="MobiDB-lite"/>
    </source>
</evidence>
<feature type="region of interest" description="Disordered" evidence="1">
    <location>
        <begin position="166"/>
        <end position="210"/>
    </location>
</feature>
<reference evidence="2 3" key="1">
    <citation type="submission" date="2016-08" db="EMBL/GenBank/DDBJ databases">
        <title>A Parts List for Fungal Cellulosomes Revealed by Comparative Genomics.</title>
        <authorList>
            <consortium name="DOE Joint Genome Institute"/>
            <person name="Haitjema C.H."/>
            <person name="Gilmore S.P."/>
            <person name="Henske J.K."/>
            <person name="Solomon K.V."/>
            <person name="De Groot R."/>
            <person name="Kuo A."/>
            <person name="Mondo S.J."/>
            <person name="Salamov A.A."/>
            <person name="Labutti K."/>
            <person name="Zhao Z."/>
            <person name="Chiniquy J."/>
            <person name="Barry K."/>
            <person name="Brewer H.M."/>
            <person name="Purvine S.O."/>
            <person name="Wright A.T."/>
            <person name="Boxma B."/>
            <person name="Van Alen T."/>
            <person name="Hackstein J.H."/>
            <person name="Baker S.E."/>
            <person name="Grigoriev I.V."/>
            <person name="O'Malley M.A."/>
        </authorList>
    </citation>
    <scope>NUCLEOTIDE SEQUENCE [LARGE SCALE GENOMIC DNA]</scope>
    <source>
        <strain evidence="2 3">G1</strain>
    </source>
</reference>
<organism evidence="2 3">
    <name type="scientific">Neocallimastix californiae</name>
    <dbReference type="NCBI Taxonomy" id="1754190"/>
    <lineage>
        <taxon>Eukaryota</taxon>
        <taxon>Fungi</taxon>
        <taxon>Fungi incertae sedis</taxon>
        <taxon>Chytridiomycota</taxon>
        <taxon>Chytridiomycota incertae sedis</taxon>
        <taxon>Neocallimastigomycetes</taxon>
        <taxon>Neocallimastigales</taxon>
        <taxon>Neocallimastigaceae</taxon>
        <taxon>Neocallimastix</taxon>
    </lineage>
</organism>
<dbReference type="AlphaFoldDB" id="A0A1Y2FPJ3"/>
<protein>
    <recommendedName>
        <fullName evidence="4">RGS domain-containing protein</fullName>
    </recommendedName>
</protein>
<gene>
    <name evidence="2" type="ORF">LY90DRAFT_499036</name>
</gene>
<dbReference type="EMBL" id="MCOG01000003">
    <property type="protein sequence ID" value="ORY85922.1"/>
    <property type="molecule type" value="Genomic_DNA"/>
</dbReference>